<evidence type="ECO:0000313" key="2">
    <source>
        <dbReference type="Proteomes" id="UP000239735"/>
    </source>
</evidence>
<gene>
    <name evidence="1" type="ORF">SBA5_290159</name>
</gene>
<organism evidence="1 2">
    <name type="scientific">Candidatus Sulfuritelmatomonas gaucii</name>
    <dbReference type="NCBI Taxonomy" id="2043161"/>
    <lineage>
        <taxon>Bacteria</taxon>
        <taxon>Pseudomonadati</taxon>
        <taxon>Acidobacteriota</taxon>
        <taxon>Terriglobia</taxon>
        <taxon>Terriglobales</taxon>
        <taxon>Acidobacteriaceae</taxon>
        <taxon>Candidatus Sulfuritelmatomonas</taxon>
    </lineage>
</organism>
<name>A0A2N9LBF5_9BACT</name>
<dbReference type="AlphaFoldDB" id="A0A2N9LBF5"/>
<reference evidence="2" key="1">
    <citation type="submission" date="2018-02" db="EMBL/GenBank/DDBJ databases">
        <authorList>
            <person name="Hausmann B."/>
        </authorList>
    </citation>
    <scope>NUCLEOTIDE SEQUENCE [LARGE SCALE GENOMIC DNA]</scope>
    <source>
        <strain evidence="2">Peat soil MAG SbA5</strain>
    </source>
</reference>
<protein>
    <submittedName>
        <fullName evidence="1">Uncharacterized protein</fullName>
    </submittedName>
</protein>
<evidence type="ECO:0000313" key="1">
    <source>
        <dbReference type="EMBL" id="SPE20305.1"/>
    </source>
</evidence>
<dbReference type="Proteomes" id="UP000239735">
    <property type="component" value="Unassembled WGS sequence"/>
</dbReference>
<sequence length="119" mass="12968">MRPFGTAGVHGPDRAEGGAIREAVMGRRGAAVANTWFDWLQSARVDALISALRNSQKWLIQGRLNMPPIARSGTTTKPTTDLLTGRSGFGYFFLRRARLPSACLAAAFTGSTGRGWRRF</sequence>
<dbReference type="EMBL" id="OKRB01000085">
    <property type="protein sequence ID" value="SPE20305.1"/>
    <property type="molecule type" value="Genomic_DNA"/>
</dbReference>
<accession>A0A2N9LBF5</accession>
<proteinExistence type="predicted"/>